<gene>
    <name evidence="2" type="ORF">VSVS05_01005</name>
</gene>
<dbReference type="RefSeq" id="WP_065545196.1">
    <property type="nucleotide sequence ID" value="NZ_CP016414.1"/>
</dbReference>
<dbReference type="AlphaFoldDB" id="A0A1C7F870"/>
<evidence type="ECO:0000313" key="2">
    <source>
        <dbReference type="EMBL" id="ANU36132.1"/>
    </source>
</evidence>
<keyword evidence="3" id="KW-1185">Reference proteome</keyword>
<evidence type="ECO:0000313" key="3">
    <source>
        <dbReference type="Proteomes" id="UP000092528"/>
    </source>
</evidence>
<name>A0A1C7F870_9VIBR</name>
<keyword evidence="1" id="KW-0732">Signal</keyword>
<dbReference type="PATRIC" id="fig|45658.7.peg.967"/>
<dbReference type="STRING" id="45658.VSVS12_01963"/>
<feature type="chain" id="PRO_5008885520" evidence="1">
    <location>
        <begin position="23"/>
        <end position="219"/>
    </location>
</feature>
<reference evidence="2 3" key="1">
    <citation type="submission" date="2016-07" db="EMBL/GenBank/DDBJ databases">
        <title>Genome sequencing of Vibrio scophthalmi strain VS-05, an isolated from Paralichthys olivaceus.</title>
        <authorList>
            <person name="Han H.-J."/>
        </authorList>
    </citation>
    <scope>NUCLEOTIDE SEQUENCE [LARGE SCALE GENOMIC DNA]</scope>
    <source>
        <strain evidence="2 3">VS-05</strain>
    </source>
</reference>
<dbReference type="GeneID" id="96871007"/>
<dbReference type="Proteomes" id="UP000092528">
    <property type="component" value="Chromosome 1"/>
</dbReference>
<accession>A0A1C7F870</accession>
<evidence type="ECO:0000256" key="1">
    <source>
        <dbReference type="SAM" id="SignalP"/>
    </source>
</evidence>
<sequence>MKPLLFLLALIPTATASFVASAQVDPCELTISTFGSDPVYMGSIGYLSVDPKFRPAHYEANPSANIQIVPESEELPNGYWGHKDKYLNIGTEVDVKWQSLSRGAFDRFYGILDLEMVDSFGIVKTASIEIENFIPVNIWQCPAQQAIDYAPFWASVKKGVKAQDEQGKALDLSQYGNVFCYELAYGSKKGSEKLNCQVYSSDTDFSVAKFKGQDLTVIR</sequence>
<organism evidence="2 3">
    <name type="scientific">Vibrio scophthalmi</name>
    <dbReference type="NCBI Taxonomy" id="45658"/>
    <lineage>
        <taxon>Bacteria</taxon>
        <taxon>Pseudomonadati</taxon>
        <taxon>Pseudomonadota</taxon>
        <taxon>Gammaproteobacteria</taxon>
        <taxon>Vibrionales</taxon>
        <taxon>Vibrionaceae</taxon>
        <taxon>Vibrio</taxon>
    </lineage>
</organism>
<dbReference type="EMBL" id="CP016414">
    <property type="protein sequence ID" value="ANU36132.1"/>
    <property type="molecule type" value="Genomic_DNA"/>
</dbReference>
<feature type="signal peptide" evidence="1">
    <location>
        <begin position="1"/>
        <end position="22"/>
    </location>
</feature>
<protein>
    <submittedName>
        <fullName evidence="2">Uncharacterized protein</fullName>
    </submittedName>
</protein>
<proteinExistence type="predicted"/>